<evidence type="ECO:0000313" key="7">
    <source>
        <dbReference type="Proteomes" id="UP000678499"/>
    </source>
</evidence>
<keyword evidence="7" id="KW-1185">Reference proteome</keyword>
<dbReference type="SUPFAM" id="SSF82895">
    <property type="entry name" value="TSP-1 type 1 repeat"/>
    <property type="match status" value="1"/>
</dbReference>
<keyword evidence="2" id="KW-0964">Secreted</keyword>
<evidence type="ECO:0000256" key="3">
    <source>
        <dbReference type="ARBA" id="ARBA00022729"/>
    </source>
</evidence>
<feature type="chain" id="PRO_5036210068" evidence="5">
    <location>
        <begin position="28"/>
        <end position="280"/>
    </location>
</feature>
<evidence type="ECO:0000256" key="5">
    <source>
        <dbReference type="SAM" id="SignalP"/>
    </source>
</evidence>
<evidence type="ECO:0000313" key="6">
    <source>
        <dbReference type="EMBL" id="CAD7274920.1"/>
    </source>
</evidence>
<keyword evidence="3 5" id="KW-0732">Signal</keyword>
<sequence>MLGMPVAGINVIILAVVVAVALHAVSASPTNRMSLQQRVRRALGDVVAEKNRLVEAKSRQVILEDLQGASLQEATRLLSNTDPGFGRSDTYERQRYDPSGINPNIEVVIEFLHERKNVTVAPTTPSPASAAVGNDGSDDLWLKVDIGHHSGITRSSAWSKWSPCTVTCGQGFQVRIRSCGEDCTETAKRECRKKPCPRAALLEYEDEPDDYDDDPLESLRKSCGEDCTETAKRECRKKPCPRAALLEYEDEPDDYDDDPLESLRKCGGQFTAALILYNQA</sequence>
<gene>
    <name evidence="6" type="ORF">NMOB1V02_LOCUS2732</name>
</gene>
<dbReference type="InterPro" id="IPR051867">
    <property type="entry name" value="Angio_Inhib/Adhesion_GPCR"/>
</dbReference>
<dbReference type="AlphaFoldDB" id="A0A7R9BI45"/>
<name>A0A7R9BI45_9CRUS</name>
<dbReference type="EMBL" id="OA882357">
    <property type="protein sequence ID" value="CAD7274920.1"/>
    <property type="molecule type" value="Genomic_DNA"/>
</dbReference>
<dbReference type="EMBL" id="CAJPEX010000320">
    <property type="protein sequence ID" value="CAG0915072.1"/>
    <property type="molecule type" value="Genomic_DNA"/>
</dbReference>
<evidence type="ECO:0000256" key="1">
    <source>
        <dbReference type="ARBA" id="ARBA00004613"/>
    </source>
</evidence>
<dbReference type="InterPro" id="IPR000884">
    <property type="entry name" value="TSP1_rpt"/>
</dbReference>
<dbReference type="InterPro" id="IPR036383">
    <property type="entry name" value="TSP1_rpt_sf"/>
</dbReference>
<proteinExistence type="predicted"/>
<dbReference type="PROSITE" id="PS50092">
    <property type="entry name" value="TSP1"/>
    <property type="match status" value="1"/>
</dbReference>
<dbReference type="Proteomes" id="UP000678499">
    <property type="component" value="Unassembled WGS sequence"/>
</dbReference>
<dbReference type="PANTHER" id="PTHR10239">
    <property type="entry name" value="ISTHMIN-2"/>
    <property type="match status" value="1"/>
</dbReference>
<dbReference type="GO" id="GO:0005576">
    <property type="term" value="C:extracellular region"/>
    <property type="evidence" value="ECO:0007669"/>
    <property type="project" value="UniProtKB-SubCell"/>
</dbReference>
<reference evidence="6" key="1">
    <citation type="submission" date="2020-11" db="EMBL/GenBank/DDBJ databases">
        <authorList>
            <person name="Tran Van P."/>
        </authorList>
    </citation>
    <scope>NUCLEOTIDE SEQUENCE</scope>
</reference>
<dbReference type="SMART" id="SM00209">
    <property type="entry name" value="TSP1"/>
    <property type="match status" value="1"/>
</dbReference>
<comment type="subcellular location">
    <subcellularLocation>
        <location evidence="1">Secreted</location>
    </subcellularLocation>
</comment>
<evidence type="ECO:0000256" key="4">
    <source>
        <dbReference type="ARBA" id="ARBA00023157"/>
    </source>
</evidence>
<dbReference type="Gene3D" id="2.20.100.10">
    <property type="entry name" value="Thrombospondin type-1 (TSP1) repeat"/>
    <property type="match status" value="1"/>
</dbReference>
<organism evidence="6">
    <name type="scientific">Notodromas monacha</name>
    <dbReference type="NCBI Taxonomy" id="399045"/>
    <lineage>
        <taxon>Eukaryota</taxon>
        <taxon>Metazoa</taxon>
        <taxon>Ecdysozoa</taxon>
        <taxon>Arthropoda</taxon>
        <taxon>Crustacea</taxon>
        <taxon>Oligostraca</taxon>
        <taxon>Ostracoda</taxon>
        <taxon>Podocopa</taxon>
        <taxon>Podocopida</taxon>
        <taxon>Cypridocopina</taxon>
        <taxon>Cypridoidea</taxon>
        <taxon>Cyprididae</taxon>
        <taxon>Notodromas</taxon>
    </lineage>
</organism>
<dbReference type="OrthoDB" id="5989160at2759"/>
<protein>
    <submittedName>
        <fullName evidence="6">Uncharacterized protein</fullName>
    </submittedName>
</protein>
<dbReference type="Pfam" id="PF00090">
    <property type="entry name" value="TSP_1"/>
    <property type="match status" value="1"/>
</dbReference>
<evidence type="ECO:0000256" key="2">
    <source>
        <dbReference type="ARBA" id="ARBA00022525"/>
    </source>
</evidence>
<feature type="signal peptide" evidence="5">
    <location>
        <begin position="1"/>
        <end position="27"/>
    </location>
</feature>
<keyword evidence="4" id="KW-1015">Disulfide bond</keyword>
<accession>A0A7R9BI45</accession>
<dbReference type="PANTHER" id="PTHR10239:SF29">
    <property type="entry name" value="AMOP DOMAIN-CONTAINING PROTEIN"/>
    <property type="match status" value="1"/>
</dbReference>